<dbReference type="InterPro" id="IPR027417">
    <property type="entry name" value="P-loop_NTPase"/>
</dbReference>
<dbReference type="Gramene" id="TKW28126">
    <property type="protein sequence ID" value="TKW28126"/>
    <property type="gene ID" value="SEVIR_3G332000v2"/>
</dbReference>
<dbReference type="GO" id="GO:0005525">
    <property type="term" value="F:GTP binding"/>
    <property type="evidence" value="ECO:0007669"/>
    <property type="project" value="InterPro"/>
</dbReference>
<evidence type="ECO:0000313" key="3">
    <source>
        <dbReference type="EMBL" id="TKW28126.1"/>
    </source>
</evidence>
<sequence>MQMSVLFTISRNKDCSLTPPPSFLFFNLCRPQTTFQGNPKLCKIRGKFHGRQRRSHPTSIPSSPSCSSEILPPEFAEYVAVLPVYDDEESDECSVYDHTKVDARHFGREAKEFIRRYEPGDCTEGAGDAKAGDYVLPEITTLLLVGPRGAGKSTLVNQITRVFDKDDEPSAPDRAQVSGSSKSKGTVFLREYPFPRNSTAICIYDTQSLSSNPQKNFKTLQKWMTKGISHGEIATGKVNIVIFVVDGVSILQAIESNTKDYIDILRETFMYPFLSIGDDKPVVVVTHGDRLSILQRARVQNELVDLLGIPVQQIFDIPGSDDYQTDLAILDMLRYCIQHAEQNLPIKLSYLLEVRGRETSKIAAEQLMALDAVIEATIIFLGIAILLLRFSDKLLQS</sequence>
<proteinExistence type="predicted"/>
<dbReference type="Gene3D" id="3.40.50.300">
    <property type="entry name" value="P-loop containing nucleotide triphosphate hydrolases"/>
    <property type="match status" value="1"/>
</dbReference>
<dbReference type="OMA" id="HVEALHY"/>
<dbReference type="EMBL" id="CM016554">
    <property type="protein sequence ID" value="TKW28126.1"/>
    <property type="molecule type" value="Genomic_DNA"/>
</dbReference>
<evidence type="ECO:0000313" key="4">
    <source>
        <dbReference type="Proteomes" id="UP000298652"/>
    </source>
</evidence>
<keyword evidence="1" id="KW-0812">Transmembrane</keyword>
<accession>A0A4V6DA08</accession>
<dbReference type="PANTHER" id="PTHR14241">
    <property type="entry name" value="INTERFERON-INDUCED PROTEIN 44"/>
    <property type="match status" value="1"/>
</dbReference>
<reference evidence="3" key="1">
    <citation type="submission" date="2019-03" db="EMBL/GenBank/DDBJ databases">
        <title>WGS assembly of Setaria viridis.</title>
        <authorList>
            <person name="Huang P."/>
            <person name="Jenkins J."/>
            <person name="Grimwood J."/>
            <person name="Barry K."/>
            <person name="Healey A."/>
            <person name="Mamidi S."/>
            <person name="Sreedasyam A."/>
            <person name="Shu S."/>
            <person name="Feldman M."/>
            <person name="Wu J."/>
            <person name="Yu Y."/>
            <person name="Chen C."/>
            <person name="Johnson J."/>
            <person name="Rokhsar D."/>
            <person name="Baxter I."/>
            <person name="Schmutz J."/>
            <person name="Brutnell T."/>
            <person name="Kellogg E."/>
        </authorList>
    </citation>
    <scope>NUCLEOTIDE SEQUENCE [LARGE SCALE GENOMIC DNA]</scope>
</reference>
<dbReference type="SUPFAM" id="SSF52540">
    <property type="entry name" value="P-loop containing nucleoside triphosphate hydrolases"/>
    <property type="match status" value="1"/>
</dbReference>
<dbReference type="AlphaFoldDB" id="A0A4V6DA08"/>
<organism evidence="3 4">
    <name type="scientific">Setaria viridis</name>
    <name type="common">Green bristlegrass</name>
    <name type="synonym">Setaria italica subsp. viridis</name>
    <dbReference type="NCBI Taxonomy" id="4556"/>
    <lineage>
        <taxon>Eukaryota</taxon>
        <taxon>Viridiplantae</taxon>
        <taxon>Streptophyta</taxon>
        <taxon>Embryophyta</taxon>
        <taxon>Tracheophyta</taxon>
        <taxon>Spermatophyta</taxon>
        <taxon>Magnoliopsida</taxon>
        <taxon>Liliopsida</taxon>
        <taxon>Poales</taxon>
        <taxon>Poaceae</taxon>
        <taxon>PACMAD clade</taxon>
        <taxon>Panicoideae</taxon>
        <taxon>Panicodae</taxon>
        <taxon>Paniceae</taxon>
        <taxon>Cenchrinae</taxon>
        <taxon>Setaria</taxon>
    </lineage>
</organism>
<protein>
    <recommendedName>
        <fullName evidence="2">G domain-containing protein</fullName>
    </recommendedName>
</protein>
<evidence type="ECO:0000259" key="2">
    <source>
        <dbReference type="Pfam" id="PF01926"/>
    </source>
</evidence>
<feature type="transmembrane region" description="Helical" evidence="1">
    <location>
        <begin position="367"/>
        <end position="388"/>
    </location>
</feature>
<dbReference type="InterPro" id="IPR006073">
    <property type="entry name" value="GTP-bd"/>
</dbReference>
<name>A0A4V6DA08_SETVI</name>
<dbReference type="PANTHER" id="PTHR14241:SF32">
    <property type="entry name" value="VWFA DOMAIN-CONTAINING PROTEIN-RELATED"/>
    <property type="match status" value="1"/>
</dbReference>
<dbReference type="Proteomes" id="UP000298652">
    <property type="component" value="Chromosome 3"/>
</dbReference>
<dbReference type="Pfam" id="PF01926">
    <property type="entry name" value="MMR_HSR1"/>
    <property type="match status" value="1"/>
</dbReference>
<gene>
    <name evidence="3" type="ORF">SEVIR_3G332000v2</name>
</gene>
<evidence type="ECO:0000256" key="1">
    <source>
        <dbReference type="SAM" id="Phobius"/>
    </source>
</evidence>
<keyword evidence="4" id="KW-1185">Reference proteome</keyword>
<keyword evidence="1" id="KW-0472">Membrane</keyword>
<feature type="domain" description="G" evidence="2">
    <location>
        <begin position="143"/>
        <end position="267"/>
    </location>
</feature>
<keyword evidence="1" id="KW-1133">Transmembrane helix</keyword>